<sequence>MAILTDDADIRRLLQAARVIAVVGVSTNPERTSHDIARRVLDAGRWRVHLVNPVYAGRELFGRPILASLAEVPEPVDIVDVFRRPDAVEPIVKDALAAGARAVWFQPGTENPEVIRRYADRLDLVTGACLGVMAGRAAGPGAP</sequence>
<comment type="caution">
    <text evidence="2">The sequence shown here is derived from an EMBL/GenBank/DDBJ whole genome shotgun (WGS) entry which is preliminary data.</text>
</comment>
<dbReference type="RefSeq" id="WP_163299262.1">
    <property type="nucleotide sequence ID" value="NZ_JAAGRR010000125.1"/>
</dbReference>
<reference evidence="2 3" key="1">
    <citation type="submission" date="2020-02" db="EMBL/GenBank/DDBJ databases">
        <title>Comparative genomics of sulfur disproportionating microorganisms.</title>
        <authorList>
            <person name="Ward L.M."/>
            <person name="Bertran E."/>
            <person name="Johnston D.T."/>
        </authorList>
    </citation>
    <scope>NUCLEOTIDE SEQUENCE [LARGE SCALE GENOMIC DNA]</scope>
    <source>
        <strain evidence="2 3">DSM 100025</strain>
    </source>
</reference>
<name>A0A6N9TQ29_DISTH</name>
<dbReference type="AlphaFoldDB" id="A0A6N9TQ29"/>
<accession>A0A6N9TQ29</accession>
<evidence type="ECO:0000259" key="1">
    <source>
        <dbReference type="SMART" id="SM00881"/>
    </source>
</evidence>
<dbReference type="InterPro" id="IPR036291">
    <property type="entry name" value="NAD(P)-bd_dom_sf"/>
</dbReference>
<dbReference type="SUPFAM" id="SSF51735">
    <property type="entry name" value="NAD(P)-binding Rossmann-fold domains"/>
    <property type="match status" value="1"/>
</dbReference>
<evidence type="ECO:0000313" key="3">
    <source>
        <dbReference type="Proteomes" id="UP000469346"/>
    </source>
</evidence>
<dbReference type="Gene3D" id="3.40.50.720">
    <property type="entry name" value="NAD(P)-binding Rossmann-like Domain"/>
    <property type="match status" value="1"/>
</dbReference>
<keyword evidence="3" id="KW-1185">Reference proteome</keyword>
<dbReference type="PANTHER" id="PTHR33303:SF2">
    <property type="entry name" value="COA-BINDING DOMAIN-CONTAINING PROTEIN"/>
    <property type="match status" value="1"/>
</dbReference>
<protein>
    <submittedName>
        <fullName evidence="2">CoA-binding protein</fullName>
    </submittedName>
</protein>
<organism evidence="2 3">
    <name type="scientific">Dissulfurirhabdus thermomarina</name>
    <dbReference type="NCBI Taxonomy" id="1765737"/>
    <lineage>
        <taxon>Bacteria</taxon>
        <taxon>Deltaproteobacteria</taxon>
        <taxon>Dissulfurirhabdaceae</taxon>
        <taxon>Dissulfurirhabdus</taxon>
    </lineage>
</organism>
<dbReference type="Pfam" id="PF13380">
    <property type="entry name" value="CoA_binding_2"/>
    <property type="match status" value="1"/>
</dbReference>
<dbReference type="EMBL" id="JAAGRR010000125">
    <property type="protein sequence ID" value="NDY43148.1"/>
    <property type="molecule type" value="Genomic_DNA"/>
</dbReference>
<dbReference type="InterPro" id="IPR003781">
    <property type="entry name" value="CoA-bd"/>
</dbReference>
<feature type="domain" description="CoA-binding" evidence="1">
    <location>
        <begin position="14"/>
        <end position="109"/>
    </location>
</feature>
<gene>
    <name evidence="2" type="ORF">G3N55_09880</name>
</gene>
<dbReference type="Proteomes" id="UP000469346">
    <property type="component" value="Unassembled WGS sequence"/>
</dbReference>
<proteinExistence type="predicted"/>
<dbReference type="PANTHER" id="PTHR33303">
    <property type="entry name" value="CYTOPLASMIC PROTEIN-RELATED"/>
    <property type="match status" value="1"/>
</dbReference>
<dbReference type="SMART" id="SM00881">
    <property type="entry name" value="CoA_binding"/>
    <property type="match status" value="1"/>
</dbReference>
<evidence type="ECO:0000313" key="2">
    <source>
        <dbReference type="EMBL" id="NDY43148.1"/>
    </source>
</evidence>